<dbReference type="CDD" id="cd02002">
    <property type="entry name" value="TPP_BFDC"/>
    <property type="match status" value="1"/>
</dbReference>
<name>A0A640V0M1_9ACTN</name>
<dbReference type="InterPro" id="IPR045229">
    <property type="entry name" value="TPP_enz"/>
</dbReference>
<dbReference type="PANTHER" id="PTHR18968">
    <property type="entry name" value="THIAMINE PYROPHOSPHATE ENZYMES"/>
    <property type="match status" value="1"/>
</dbReference>
<dbReference type="SUPFAM" id="SSF52518">
    <property type="entry name" value="Thiamin diphosphate-binding fold (THDP-binding)"/>
    <property type="match status" value="1"/>
</dbReference>
<evidence type="ECO:0000313" key="5">
    <source>
        <dbReference type="Proteomes" id="UP000431826"/>
    </source>
</evidence>
<dbReference type="GO" id="GO:0050660">
    <property type="term" value="F:flavin adenine dinucleotide binding"/>
    <property type="evidence" value="ECO:0007669"/>
    <property type="project" value="TreeGrafter"/>
</dbReference>
<dbReference type="Proteomes" id="UP000431826">
    <property type="component" value="Unassembled WGS sequence"/>
</dbReference>
<evidence type="ECO:0000259" key="3">
    <source>
        <dbReference type="Pfam" id="PF02775"/>
    </source>
</evidence>
<accession>A0A640V0M1</accession>
<keyword evidence="2" id="KW-0786">Thiamine pyrophosphate</keyword>
<dbReference type="AlphaFoldDB" id="A0A640V0M1"/>
<dbReference type="GO" id="GO:0030976">
    <property type="term" value="F:thiamine pyrophosphate binding"/>
    <property type="evidence" value="ECO:0007669"/>
    <property type="project" value="InterPro"/>
</dbReference>
<dbReference type="Gene3D" id="3.40.50.970">
    <property type="match status" value="1"/>
</dbReference>
<dbReference type="InterPro" id="IPR011766">
    <property type="entry name" value="TPP_enzyme_TPP-bd"/>
</dbReference>
<comment type="similarity">
    <text evidence="1">Belongs to the TPP enzyme family.</text>
</comment>
<keyword evidence="5" id="KW-1185">Reference proteome</keyword>
<dbReference type="PROSITE" id="PS00187">
    <property type="entry name" value="TPP_ENZYMES"/>
    <property type="match status" value="1"/>
</dbReference>
<organism evidence="4 5">
    <name type="scientific">Streptomyces tubercidicus</name>
    <dbReference type="NCBI Taxonomy" id="47759"/>
    <lineage>
        <taxon>Bacteria</taxon>
        <taxon>Bacillati</taxon>
        <taxon>Actinomycetota</taxon>
        <taxon>Actinomycetes</taxon>
        <taxon>Kitasatosporales</taxon>
        <taxon>Streptomycetaceae</taxon>
        <taxon>Streptomyces</taxon>
    </lineage>
</organism>
<protein>
    <recommendedName>
        <fullName evidence="3">Thiamine pyrophosphate enzyme TPP-binding domain-containing protein</fullName>
    </recommendedName>
</protein>
<dbReference type="RefSeq" id="WP_159749184.1">
    <property type="nucleotide sequence ID" value="NZ_BLIR01000003.1"/>
</dbReference>
<dbReference type="GO" id="GO:0000287">
    <property type="term" value="F:magnesium ion binding"/>
    <property type="evidence" value="ECO:0007669"/>
    <property type="project" value="InterPro"/>
</dbReference>
<evidence type="ECO:0000256" key="2">
    <source>
        <dbReference type="ARBA" id="ARBA00023052"/>
    </source>
</evidence>
<sequence length="183" mass="19056">MQAADLWTAVGHAAPADALFVTEAGSNEIPIASYVRPGASLSHMSAVGGGLGFGLPAAVGAQLGAPDRPVLALMGDGSMHYAITSLWTAARYEIPLTIVVSSNEEYGVLKQFADIESTTGVPGLDLPELNIVATAASYGIDAHEATDTDQVAEMLRAGVDDRERPTLINVRTNKAKKVAPRLT</sequence>
<dbReference type="InterPro" id="IPR000399">
    <property type="entry name" value="TPP-bd_CS"/>
</dbReference>
<dbReference type="OrthoDB" id="2443624at2"/>
<feature type="domain" description="Thiamine pyrophosphate enzyme TPP-binding" evidence="3">
    <location>
        <begin position="25"/>
        <end position="170"/>
    </location>
</feature>
<dbReference type="GeneID" id="96287755"/>
<evidence type="ECO:0000313" key="4">
    <source>
        <dbReference type="EMBL" id="GFE42028.1"/>
    </source>
</evidence>
<comment type="caution">
    <text evidence="4">The sequence shown here is derived from an EMBL/GenBank/DDBJ whole genome shotgun (WGS) entry which is preliminary data.</text>
</comment>
<proteinExistence type="inferred from homology"/>
<reference evidence="4 5" key="1">
    <citation type="submission" date="2019-12" db="EMBL/GenBank/DDBJ databases">
        <title>Whole genome shotgun sequence of Streptomyces tubercidicus NBRC 13090.</title>
        <authorList>
            <person name="Ichikawa N."/>
            <person name="Kimura A."/>
            <person name="Kitahashi Y."/>
            <person name="Komaki H."/>
            <person name="Tamura T."/>
        </authorList>
    </citation>
    <scope>NUCLEOTIDE SEQUENCE [LARGE SCALE GENOMIC DNA]</scope>
    <source>
        <strain evidence="4 5">NBRC 13090</strain>
    </source>
</reference>
<dbReference type="PANTHER" id="PTHR18968:SF86">
    <property type="entry name" value="ACETOLACTATE SYNTHASE LARGE SUBUNIT ILVX-RELATED"/>
    <property type="match status" value="1"/>
</dbReference>
<dbReference type="EMBL" id="BLIR01000003">
    <property type="protein sequence ID" value="GFE42028.1"/>
    <property type="molecule type" value="Genomic_DNA"/>
</dbReference>
<dbReference type="Pfam" id="PF02775">
    <property type="entry name" value="TPP_enzyme_C"/>
    <property type="match status" value="1"/>
</dbReference>
<evidence type="ECO:0000256" key="1">
    <source>
        <dbReference type="ARBA" id="ARBA00007812"/>
    </source>
</evidence>
<dbReference type="InterPro" id="IPR029061">
    <property type="entry name" value="THDP-binding"/>
</dbReference>
<gene>
    <name evidence="4" type="ORF">Stube_67010</name>
</gene>
<dbReference type="GO" id="GO:0003984">
    <property type="term" value="F:acetolactate synthase activity"/>
    <property type="evidence" value="ECO:0007669"/>
    <property type="project" value="TreeGrafter"/>
</dbReference>